<comment type="caution">
    <text evidence="9">The sequence shown here is derived from an EMBL/GenBank/DDBJ whole genome shotgun (WGS) entry which is preliminary data.</text>
</comment>
<evidence type="ECO:0008006" key="11">
    <source>
        <dbReference type="Google" id="ProtNLM"/>
    </source>
</evidence>
<evidence type="ECO:0000256" key="8">
    <source>
        <dbReference type="ARBA" id="ARBA00023316"/>
    </source>
</evidence>
<dbReference type="Proteomes" id="UP001139646">
    <property type="component" value="Unassembled WGS sequence"/>
</dbReference>
<keyword evidence="5" id="KW-0573">Peptidoglycan synthesis</keyword>
<keyword evidence="3" id="KW-0812">Transmembrane</keyword>
<keyword evidence="6" id="KW-1133">Transmembrane helix</keyword>
<evidence type="ECO:0000256" key="5">
    <source>
        <dbReference type="ARBA" id="ARBA00022984"/>
    </source>
</evidence>
<sequence>MARTFIKTKRHSGKTGTTNEAKDAWFSGFSRRLVTTSWIGFDDPSRNLGQSVYNSNLGKNQTTGKEFGAKSAQPAWIEFMKVALTDIAIEPFEVPVDIVSVRIDKKTGKLSTKTNKSSLFEYFQVGTAPTEYVSQDNSVDIFQHDVDVKSEESELF</sequence>
<evidence type="ECO:0000256" key="4">
    <source>
        <dbReference type="ARBA" id="ARBA00022960"/>
    </source>
</evidence>
<dbReference type="SUPFAM" id="SSF56601">
    <property type="entry name" value="beta-lactamase/transpeptidase-like"/>
    <property type="match status" value="1"/>
</dbReference>
<dbReference type="PANTHER" id="PTHR32282:SF27">
    <property type="entry name" value="PENICILLIN-BINDING PROTEIN 1A"/>
    <property type="match status" value="1"/>
</dbReference>
<evidence type="ECO:0000313" key="10">
    <source>
        <dbReference type="Proteomes" id="UP001139646"/>
    </source>
</evidence>
<accession>A0ABS9X7G9</accession>
<gene>
    <name evidence="9" type="ORF">L3081_18340</name>
</gene>
<organism evidence="9 10">
    <name type="scientific">Colwellia maritima</name>
    <dbReference type="NCBI Taxonomy" id="2912588"/>
    <lineage>
        <taxon>Bacteria</taxon>
        <taxon>Pseudomonadati</taxon>
        <taxon>Pseudomonadota</taxon>
        <taxon>Gammaproteobacteria</taxon>
        <taxon>Alteromonadales</taxon>
        <taxon>Colwelliaceae</taxon>
        <taxon>Colwellia</taxon>
    </lineage>
</organism>
<keyword evidence="7" id="KW-0472">Membrane</keyword>
<dbReference type="EMBL" id="JAKKSL010000003">
    <property type="protein sequence ID" value="MCI2284987.1"/>
    <property type="molecule type" value="Genomic_DNA"/>
</dbReference>
<keyword evidence="1" id="KW-0328">Glycosyltransferase</keyword>
<reference evidence="9" key="1">
    <citation type="submission" date="2022-01" db="EMBL/GenBank/DDBJ databases">
        <title>Colwellia maritima, isolated from seawater.</title>
        <authorList>
            <person name="Kristyanto S."/>
            <person name="Jung J."/>
            <person name="Jeon C.O."/>
        </authorList>
    </citation>
    <scope>NUCLEOTIDE SEQUENCE</scope>
    <source>
        <strain evidence="9">MSW7</strain>
    </source>
</reference>
<keyword evidence="8" id="KW-0961">Cell wall biogenesis/degradation</keyword>
<evidence type="ECO:0000256" key="1">
    <source>
        <dbReference type="ARBA" id="ARBA00022676"/>
    </source>
</evidence>
<evidence type="ECO:0000256" key="7">
    <source>
        <dbReference type="ARBA" id="ARBA00023136"/>
    </source>
</evidence>
<evidence type="ECO:0000256" key="2">
    <source>
        <dbReference type="ARBA" id="ARBA00022679"/>
    </source>
</evidence>
<dbReference type="InterPro" id="IPR012338">
    <property type="entry name" value="Beta-lactam/transpept-like"/>
</dbReference>
<dbReference type="InterPro" id="IPR050396">
    <property type="entry name" value="Glycosyltr_51/Transpeptidase"/>
</dbReference>
<evidence type="ECO:0000313" key="9">
    <source>
        <dbReference type="EMBL" id="MCI2284987.1"/>
    </source>
</evidence>
<keyword evidence="2" id="KW-0808">Transferase</keyword>
<dbReference type="PANTHER" id="PTHR32282">
    <property type="entry name" value="BINDING PROTEIN TRANSPEPTIDASE, PUTATIVE-RELATED"/>
    <property type="match status" value="1"/>
</dbReference>
<evidence type="ECO:0000256" key="3">
    <source>
        <dbReference type="ARBA" id="ARBA00022692"/>
    </source>
</evidence>
<keyword evidence="10" id="KW-1185">Reference proteome</keyword>
<protein>
    <recommendedName>
        <fullName evidence="11">Penicillin-binding protein transpeptidase domain-containing protein</fullName>
    </recommendedName>
</protein>
<proteinExistence type="predicted"/>
<dbReference type="Gene3D" id="3.40.710.10">
    <property type="entry name" value="DD-peptidase/beta-lactamase superfamily"/>
    <property type="match status" value="1"/>
</dbReference>
<evidence type="ECO:0000256" key="6">
    <source>
        <dbReference type="ARBA" id="ARBA00022989"/>
    </source>
</evidence>
<keyword evidence="4" id="KW-0133">Cell shape</keyword>
<name>A0ABS9X7G9_9GAMM</name>